<organism evidence="2 3">
    <name type="scientific">Dufourea novaeangliae</name>
    <name type="common">Sweat bee</name>
    <dbReference type="NCBI Taxonomy" id="178035"/>
    <lineage>
        <taxon>Eukaryota</taxon>
        <taxon>Metazoa</taxon>
        <taxon>Ecdysozoa</taxon>
        <taxon>Arthropoda</taxon>
        <taxon>Hexapoda</taxon>
        <taxon>Insecta</taxon>
        <taxon>Pterygota</taxon>
        <taxon>Neoptera</taxon>
        <taxon>Endopterygota</taxon>
        <taxon>Hymenoptera</taxon>
        <taxon>Apocrita</taxon>
        <taxon>Aculeata</taxon>
        <taxon>Apoidea</taxon>
        <taxon>Anthophila</taxon>
        <taxon>Halictidae</taxon>
        <taxon>Rophitinae</taxon>
        <taxon>Dufourea</taxon>
    </lineage>
</organism>
<protein>
    <submittedName>
        <fullName evidence="2">Uncharacterized protein</fullName>
    </submittedName>
</protein>
<feature type="region of interest" description="Disordered" evidence="1">
    <location>
        <begin position="1"/>
        <end position="50"/>
    </location>
</feature>
<evidence type="ECO:0000256" key="1">
    <source>
        <dbReference type="SAM" id="MobiDB-lite"/>
    </source>
</evidence>
<dbReference type="EMBL" id="KQ434978">
    <property type="protein sequence ID" value="KZC12974.1"/>
    <property type="molecule type" value="Genomic_DNA"/>
</dbReference>
<reference evidence="2 3" key="1">
    <citation type="submission" date="2015-07" db="EMBL/GenBank/DDBJ databases">
        <title>The genome of Dufourea novaeangliae.</title>
        <authorList>
            <person name="Pan H."/>
            <person name="Kapheim K."/>
        </authorList>
    </citation>
    <scope>NUCLEOTIDE SEQUENCE [LARGE SCALE GENOMIC DNA]</scope>
    <source>
        <strain evidence="2">0120121106</strain>
        <tissue evidence="2">Whole body</tissue>
    </source>
</reference>
<name>A0A154PND2_DUFNO</name>
<dbReference type="Proteomes" id="UP000076502">
    <property type="component" value="Unassembled WGS sequence"/>
</dbReference>
<evidence type="ECO:0000313" key="3">
    <source>
        <dbReference type="Proteomes" id="UP000076502"/>
    </source>
</evidence>
<accession>A0A154PND2</accession>
<gene>
    <name evidence="2" type="ORF">WN55_04871</name>
</gene>
<feature type="compositionally biased region" description="Basic residues" evidence="1">
    <location>
        <begin position="36"/>
        <end position="50"/>
    </location>
</feature>
<dbReference type="AlphaFoldDB" id="A0A154PND2"/>
<proteinExistence type="predicted"/>
<keyword evidence="3" id="KW-1185">Reference proteome</keyword>
<sequence>MEFEKIRKKNINEIRSSRRRTGNRPSTFDDFETTKKRNWGRKTREKKMKC</sequence>
<evidence type="ECO:0000313" key="2">
    <source>
        <dbReference type="EMBL" id="KZC12974.1"/>
    </source>
</evidence>